<accession>A0A412FVI3</accession>
<evidence type="ECO:0000313" key="7">
    <source>
        <dbReference type="EMBL" id="RGY26315.1"/>
    </source>
</evidence>
<dbReference type="RefSeq" id="WP_005677070.1">
    <property type="nucleotide sequence ID" value="NZ_CAXSJX010000003.1"/>
</dbReference>
<dbReference type="InterPro" id="IPR025269">
    <property type="entry name" value="SAM-like_dom"/>
</dbReference>
<dbReference type="EMBL" id="QSCS01000011">
    <property type="protein sequence ID" value="RGY26315.1"/>
    <property type="molecule type" value="Genomic_DNA"/>
</dbReference>
<name>A0A412FVI3_9BACE</name>
<dbReference type="EMBL" id="VVYP01000004">
    <property type="protein sequence ID" value="KAA5465082.1"/>
    <property type="molecule type" value="Genomic_DNA"/>
</dbReference>
<organism evidence="6 8">
    <name type="scientific">Bacteroides caccae</name>
    <dbReference type="NCBI Taxonomy" id="47678"/>
    <lineage>
        <taxon>Bacteria</taxon>
        <taxon>Pseudomonadati</taxon>
        <taxon>Bacteroidota</taxon>
        <taxon>Bacteroidia</taxon>
        <taxon>Bacteroidales</taxon>
        <taxon>Bacteroidaceae</taxon>
        <taxon>Bacteroides</taxon>
    </lineage>
</organism>
<comment type="caution">
    <text evidence="6">The sequence shown here is derived from an EMBL/GenBank/DDBJ whole genome shotgun (WGS) entry which is preliminary data.</text>
</comment>
<evidence type="ECO:0000256" key="1">
    <source>
        <dbReference type="ARBA" id="ARBA00008857"/>
    </source>
</evidence>
<sequence>MRSTFKVLFYVKKGSEKPNGNLPLMCRITVDGEIKQFSCKMDVPLRLWDVKNNRASGKSVEAQRINRAVDKIRVEINRRYHELMQTGGYVTAAKLKDAYLGIGVKQETLLKLFDRHNAKFAKKVGHSRAKGTFQRYITVCKHLHEFIPYTYKREDIPLKELNLTFINDFEYFLRTEKRCRTNTVWGYMIVLKHIVAIARNDGRLPFNPFAGYINSPESVDRGYLTKSEIQTLMDAPMKNAYHELVRDMFVFSVFTGLAYSDVKNLTTDNLQTFFDGNLWIITRRKKTNTESNIRLLDVPRKIIEKYRGLARDNKVFPMPSNTTCNKILKEIGRQCGFKTRLSTHVARHTNATTVLLSNGVPIETVSRLLGHTNIKTTQIYAKITSQKISQDMEALSHKLEDMEKNICSAI</sequence>
<comment type="similarity">
    <text evidence="1">Belongs to the 'phage' integrase family.</text>
</comment>
<keyword evidence="3" id="KW-0233">DNA recombination</keyword>
<gene>
    <name evidence="6" type="ORF">DWY26_08040</name>
    <name evidence="7" type="ORF">DXA49_08430</name>
    <name evidence="5" type="ORF">F2Y36_05025</name>
</gene>
<dbReference type="PANTHER" id="PTHR30349:SF64">
    <property type="entry name" value="PROPHAGE INTEGRASE INTD-RELATED"/>
    <property type="match status" value="1"/>
</dbReference>
<evidence type="ECO:0000256" key="3">
    <source>
        <dbReference type="ARBA" id="ARBA00023172"/>
    </source>
</evidence>
<dbReference type="Gene3D" id="1.10.443.10">
    <property type="entry name" value="Intergrase catalytic core"/>
    <property type="match status" value="1"/>
</dbReference>
<dbReference type="Gene3D" id="1.10.150.130">
    <property type="match status" value="1"/>
</dbReference>
<dbReference type="InterPro" id="IPR010998">
    <property type="entry name" value="Integrase_recombinase_N"/>
</dbReference>
<reference evidence="8 9" key="1">
    <citation type="submission" date="2018-08" db="EMBL/GenBank/DDBJ databases">
        <title>A genome reference for cultivated species of the human gut microbiota.</title>
        <authorList>
            <person name="Zou Y."/>
            <person name="Xue W."/>
            <person name="Luo G."/>
        </authorList>
    </citation>
    <scope>NUCLEOTIDE SEQUENCE [LARGE SCALE GENOMIC DNA]</scope>
    <source>
        <strain evidence="6 8">AF24-29LB</strain>
        <strain evidence="7 9">OF02-6LB</strain>
    </source>
</reference>
<reference evidence="5 10" key="2">
    <citation type="journal article" date="2019" name="Nat. Med.">
        <title>A library of human gut bacterial isolates paired with longitudinal multiomics data enables mechanistic microbiome research.</title>
        <authorList>
            <person name="Poyet M."/>
            <person name="Groussin M."/>
            <person name="Gibbons S.M."/>
            <person name="Avila-Pacheco J."/>
            <person name="Jiang X."/>
            <person name="Kearney S.M."/>
            <person name="Perrotta A.R."/>
            <person name="Berdy B."/>
            <person name="Zhao S."/>
            <person name="Lieberman T.D."/>
            <person name="Swanson P.K."/>
            <person name="Smith M."/>
            <person name="Roesemann S."/>
            <person name="Alexander J.E."/>
            <person name="Rich S.A."/>
            <person name="Livny J."/>
            <person name="Vlamakis H."/>
            <person name="Clish C."/>
            <person name="Bullock K."/>
            <person name="Deik A."/>
            <person name="Scott J."/>
            <person name="Pierce K.A."/>
            <person name="Xavier R.J."/>
            <person name="Alm E.J."/>
        </authorList>
    </citation>
    <scope>NUCLEOTIDE SEQUENCE [LARGE SCALE GENOMIC DNA]</scope>
    <source>
        <strain evidence="5 10">BIOML-A31</strain>
    </source>
</reference>
<evidence type="ECO:0000313" key="6">
    <source>
        <dbReference type="EMBL" id="RGR72172.1"/>
    </source>
</evidence>
<dbReference type="Proteomes" id="UP000475905">
    <property type="component" value="Unassembled WGS sequence"/>
</dbReference>
<dbReference type="GO" id="GO:0003677">
    <property type="term" value="F:DNA binding"/>
    <property type="evidence" value="ECO:0007669"/>
    <property type="project" value="UniProtKB-KW"/>
</dbReference>
<dbReference type="InterPro" id="IPR013762">
    <property type="entry name" value="Integrase-like_cat_sf"/>
</dbReference>
<keyword evidence="2" id="KW-0238">DNA-binding</keyword>
<dbReference type="InterPro" id="IPR002104">
    <property type="entry name" value="Integrase_catalytic"/>
</dbReference>
<dbReference type="PROSITE" id="PS51898">
    <property type="entry name" value="TYR_RECOMBINASE"/>
    <property type="match status" value="1"/>
</dbReference>
<dbReference type="InterPro" id="IPR050090">
    <property type="entry name" value="Tyrosine_recombinase_XerCD"/>
</dbReference>
<dbReference type="KEGG" id="bcac:CGC64_06430"/>
<dbReference type="AlphaFoldDB" id="A0A412FVI3"/>
<evidence type="ECO:0000313" key="10">
    <source>
        <dbReference type="Proteomes" id="UP000475905"/>
    </source>
</evidence>
<dbReference type="InterPro" id="IPR035386">
    <property type="entry name" value="Arm-DNA-bind_5"/>
</dbReference>
<evidence type="ECO:0000259" key="4">
    <source>
        <dbReference type="PROSITE" id="PS51898"/>
    </source>
</evidence>
<evidence type="ECO:0000313" key="9">
    <source>
        <dbReference type="Proteomes" id="UP000284431"/>
    </source>
</evidence>
<evidence type="ECO:0000313" key="8">
    <source>
        <dbReference type="Proteomes" id="UP000284205"/>
    </source>
</evidence>
<dbReference type="GO" id="GO:0006310">
    <property type="term" value="P:DNA recombination"/>
    <property type="evidence" value="ECO:0007669"/>
    <property type="project" value="UniProtKB-KW"/>
</dbReference>
<protein>
    <submittedName>
        <fullName evidence="6">Site-specific integrase</fullName>
    </submittedName>
</protein>
<dbReference type="Pfam" id="PF17293">
    <property type="entry name" value="Arm-DNA-bind_5"/>
    <property type="match status" value="1"/>
</dbReference>
<dbReference type="SUPFAM" id="SSF56349">
    <property type="entry name" value="DNA breaking-rejoining enzymes"/>
    <property type="match status" value="1"/>
</dbReference>
<evidence type="ECO:0000313" key="5">
    <source>
        <dbReference type="EMBL" id="KAA5465082.1"/>
    </source>
</evidence>
<dbReference type="Proteomes" id="UP000284205">
    <property type="component" value="Unassembled WGS sequence"/>
</dbReference>
<dbReference type="InterPro" id="IPR011010">
    <property type="entry name" value="DNA_brk_join_enz"/>
</dbReference>
<dbReference type="GO" id="GO:0015074">
    <property type="term" value="P:DNA integration"/>
    <property type="evidence" value="ECO:0007669"/>
    <property type="project" value="InterPro"/>
</dbReference>
<dbReference type="PANTHER" id="PTHR30349">
    <property type="entry name" value="PHAGE INTEGRASE-RELATED"/>
    <property type="match status" value="1"/>
</dbReference>
<dbReference type="EMBL" id="QRUO01000006">
    <property type="protein sequence ID" value="RGR72172.1"/>
    <property type="molecule type" value="Genomic_DNA"/>
</dbReference>
<evidence type="ECO:0000256" key="2">
    <source>
        <dbReference type="ARBA" id="ARBA00023125"/>
    </source>
</evidence>
<dbReference type="CDD" id="cd01185">
    <property type="entry name" value="INTN1_C_like"/>
    <property type="match status" value="1"/>
</dbReference>
<dbReference type="Pfam" id="PF13102">
    <property type="entry name" value="Phage_int_SAM_5"/>
    <property type="match status" value="1"/>
</dbReference>
<dbReference type="Pfam" id="PF00589">
    <property type="entry name" value="Phage_integrase"/>
    <property type="match status" value="1"/>
</dbReference>
<dbReference type="Proteomes" id="UP000284431">
    <property type="component" value="Unassembled WGS sequence"/>
</dbReference>
<feature type="domain" description="Tyr recombinase" evidence="4">
    <location>
        <begin position="219"/>
        <end position="393"/>
    </location>
</feature>
<proteinExistence type="inferred from homology"/>